<dbReference type="PROSITE" id="PS50850">
    <property type="entry name" value="MFS"/>
    <property type="match status" value="1"/>
</dbReference>
<dbReference type="EMBL" id="JAZEIP010000021">
    <property type="protein sequence ID" value="MEE4041200.1"/>
    <property type="molecule type" value="Genomic_DNA"/>
</dbReference>
<keyword evidence="4" id="KW-1003">Cell membrane</keyword>
<feature type="transmembrane region" description="Helical" evidence="9">
    <location>
        <begin position="375"/>
        <end position="398"/>
    </location>
</feature>
<name>A0ABU7N8E2_PSEVI</name>
<dbReference type="PANTHER" id="PTHR43528">
    <property type="entry name" value="ALPHA-KETOGLUTARATE PERMEASE"/>
    <property type="match status" value="1"/>
</dbReference>
<reference evidence="11 12" key="1">
    <citation type="submission" date="2024-01" db="EMBL/GenBank/DDBJ databases">
        <title>Characterization of Pseudomonas viridiflava in Georgia, USA.</title>
        <authorList>
            <person name="Zhao M."/>
            <person name="Dutta B."/>
        </authorList>
    </citation>
    <scope>NUCLEOTIDE SEQUENCE [LARGE SCALE GENOMIC DNA]</scope>
    <source>
        <strain evidence="11 12">21GA0539</strain>
    </source>
</reference>
<keyword evidence="12" id="KW-1185">Reference proteome</keyword>
<feature type="transmembrane region" description="Helical" evidence="9">
    <location>
        <begin position="339"/>
        <end position="363"/>
    </location>
</feature>
<feature type="domain" description="Major facilitator superfamily (MFS) profile" evidence="10">
    <location>
        <begin position="19"/>
        <end position="426"/>
    </location>
</feature>
<keyword evidence="3" id="KW-0813">Transport</keyword>
<evidence type="ECO:0000313" key="12">
    <source>
        <dbReference type="Proteomes" id="UP001343600"/>
    </source>
</evidence>
<feature type="transmembrane region" description="Helical" evidence="9">
    <location>
        <begin position="92"/>
        <end position="110"/>
    </location>
</feature>
<evidence type="ECO:0000259" key="10">
    <source>
        <dbReference type="PROSITE" id="PS50850"/>
    </source>
</evidence>
<evidence type="ECO:0000256" key="1">
    <source>
        <dbReference type="ARBA" id="ARBA00004651"/>
    </source>
</evidence>
<proteinExistence type="inferred from homology"/>
<gene>
    <name evidence="11" type="ORF">V2I87_13960</name>
</gene>
<dbReference type="InterPro" id="IPR051084">
    <property type="entry name" value="H+-coupled_symporters"/>
</dbReference>
<dbReference type="RefSeq" id="WP_330513284.1">
    <property type="nucleotide sequence ID" value="NZ_JAZEIH010000024.1"/>
</dbReference>
<dbReference type="Gene3D" id="1.20.1250.20">
    <property type="entry name" value="MFS general substrate transporter like domains"/>
    <property type="match status" value="2"/>
</dbReference>
<comment type="subcellular location">
    <subcellularLocation>
        <location evidence="1">Cell membrane</location>
        <topology evidence="1">Multi-pass membrane protein</topology>
    </subcellularLocation>
</comment>
<dbReference type="InterPro" id="IPR005829">
    <property type="entry name" value="Sugar_transporter_CS"/>
</dbReference>
<evidence type="ECO:0000256" key="7">
    <source>
        <dbReference type="ARBA" id="ARBA00022989"/>
    </source>
</evidence>
<evidence type="ECO:0000256" key="4">
    <source>
        <dbReference type="ARBA" id="ARBA00022475"/>
    </source>
</evidence>
<feature type="transmembrane region" description="Helical" evidence="9">
    <location>
        <begin position="116"/>
        <end position="136"/>
    </location>
</feature>
<comment type="similarity">
    <text evidence="2">Belongs to the major facilitator superfamily. Metabolite:H+ Symporter (MHS) family (TC 2.A.1.6) family.</text>
</comment>
<dbReference type="InterPro" id="IPR036259">
    <property type="entry name" value="MFS_trans_sf"/>
</dbReference>
<accession>A0ABU7N8E2</accession>
<keyword evidence="6" id="KW-0769">Symport</keyword>
<protein>
    <submittedName>
        <fullName evidence="11">MFS transporter</fullName>
    </submittedName>
</protein>
<dbReference type="PROSITE" id="PS00217">
    <property type="entry name" value="SUGAR_TRANSPORT_2"/>
    <property type="match status" value="1"/>
</dbReference>
<dbReference type="Pfam" id="PF07690">
    <property type="entry name" value="MFS_1"/>
    <property type="match status" value="1"/>
</dbReference>
<feature type="transmembrane region" description="Helical" evidence="9">
    <location>
        <begin position="157"/>
        <end position="180"/>
    </location>
</feature>
<organism evidence="11 12">
    <name type="scientific">Pseudomonas viridiflava</name>
    <name type="common">Phytomonas viridiflava</name>
    <dbReference type="NCBI Taxonomy" id="33069"/>
    <lineage>
        <taxon>Bacteria</taxon>
        <taxon>Pseudomonadati</taxon>
        <taxon>Pseudomonadota</taxon>
        <taxon>Gammaproteobacteria</taxon>
        <taxon>Pseudomonadales</taxon>
        <taxon>Pseudomonadaceae</taxon>
        <taxon>Pseudomonas</taxon>
    </lineage>
</organism>
<evidence type="ECO:0000256" key="9">
    <source>
        <dbReference type="SAM" id="Phobius"/>
    </source>
</evidence>
<feature type="transmembrane region" description="Helical" evidence="9">
    <location>
        <begin position="56"/>
        <end position="72"/>
    </location>
</feature>
<evidence type="ECO:0000256" key="8">
    <source>
        <dbReference type="ARBA" id="ARBA00023136"/>
    </source>
</evidence>
<feature type="transmembrane region" description="Helical" evidence="9">
    <location>
        <begin position="404"/>
        <end position="423"/>
    </location>
</feature>
<dbReference type="Proteomes" id="UP001343600">
    <property type="component" value="Unassembled WGS sequence"/>
</dbReference>
<feature type="transmembrane region" description="Helical" evidence="9">
    <location>
        <begin position="247"/>
        <end position="272"/>
    </location>
</feature>
<dbReference type="SUPFAM" id="SSF103473">
    <property type="entry name" value="MFS general substrate transporter"/>
    <property type="match status" value="1"/>
</dbReference>
<evidence type="ECO:0000256" key="3">
    <source>
        <dbReference type="ARBA" id="ARBA00022448"/>
    </source>
</evidence>
<evidence type="ECO:0000313" key="11">
    <source>
        <dbReference type="EMBL" id="MEE4041200.1"/>
    </source>
</evidence>
<feature type="transmembrane region" description="Helical" evidence="9">
    <location>
        <begin position="192"/>
        <end position="211"/>
    </location>
</feature>
<feature type="transmembrane region" description="Helical" evidence="9">
    <location>
        <begin position="314"/>
        <end position="333"/>
    </location>
</feature>
<evidence type="ECO:0000256" key="6">
    <source>
        <dbReference type="ARBA" id="ARBA00022847"/>
    </source>
</evidence>
<comment type="caution">
    <text evidence="11">The sequence shown here is derived from an EMBL/GenBank/DDBJ whole genome shotgun (WGS) entry which is preliminary data.</text>
</comment>
<dbReference type="InterPro" id="IPR020846">
    <property type="entry name" value="MFS_dom"/>
</dbReference>
<dbReference type="InterPro" id="IPR011701">
    <property type="entry name" value="MFS"/>
</dbReference>
<feature type="transmembrane region" description="Helical" evidence="9">
    <location>
        <begin position="284"/>
        <end position="305"/>
    </location>
</feature>
<keyword evidence="8 9" id="KW-0472">Membrane</keyword>
<evidence type="ECO:0000256" key="5">
    <source>
        <dbReference type="ARBA" id="ARBA00022692"/>
    </source>
</evidence>
<keyword evidence="7 9" id="KW-1133">Transmembrane helix</keyword>
<sequence length="438" mass="47293">MTAIVRPPQAPFSRGDYKTLGLAALGGALEIYDFIIFVFFALTLSQLFFPPEMPEWLRLLQSFGIFVTGYLARPLGGILMAHFADRLGRKRVFSLSILMMALPCLLIGIMPTYAQIGYWAPLVLLALRILQGAAVGGEVPSAWVFVAEHAPNGHRGYALGVLQAGLTFGYLLGALTATWLARVYSPAEILDWAWRIPFLLGGVFGVVGVWLRRWLSETPVFMALHAQREGLQGLPLKQVLKDHRASLLPAALLTFVLTSAVVVLVVITPTVMQQRFGISASQTFALSAAGIVFLNIGCVLAGMLVDRIGAWRGVMLYSLLLPLGIAVLYASLIEQWLPLSVAYAVAGLACGIVGVVPSVMVGLFPANIRVSGISFTYNIAYAFWASTTPLLLIALMPWNIWVCVIYAAAMGATGLLTAVVFGLRRGVRVDDVVLGRAS</sequence>
<keyword evidence="5 9" id="KW-0812">Transmembrane</keyword>
<evidence type="ECO:0000256" key="2">
    <source>
        <dbReference type="ARBA" id="ARBA00008240"/>
    </source>
</evidence>
<feature type="transmembrane region" description="Helical" evidence="9">
    <location>
        <begin position="20"/>
        <end position="44"/>
    </location>
</feature>
<dbReference type="PANTHER" id="PTHR43528:SF7">
    <property type="entry name" value="MFS TRANSPORTER"/>
    <property type="match status" value="1"/>
</dbReference>